<dbReference type="Gene3D" id="3.40.50.300">
    <property type="entry name" value="P-loop containing nucleotide triphosphate hydrolases"/>
    <property type="match status" value="1"/>
</dbReference>
<feature type="compositionally biased region" description="Polar residues" evidence="4">
    <location>
        <begin position="28"/>
        <end position="45"/>
    </location>
</feature>
<dbReference type="Pfam" id="PF24883">
    <property type="entry name" value="NPHP3_N"/>
    <property type="match status" value="1"/>
</dbReference>
<feature type="domain" description="Nephrocystin 3-like N-terminal" evidence="6">
    <location>
        <begin position="377"/>
        <end position="555"/>
    </location>
</feature>
<gene>
    <name evidence="7" type="ORF">ALECFALPRED_001320</name>
</gene>
<feature type="repeat" description="ANK" evidence="3">
    <location>
        <begin position="1222"/>
        <end position="1254"/>
    </location>
</feature>
<dbReference type="SMART" id="SM00248">
    <property type="entry name" value="ANK"/>
    <property type="match status" value="19"/>
</dbReference>
<keyword evidence="2 3" id="KW-0040">ANK repeat</keyword>
<evidence type="ECO:0000256" key="2">
    <source>
        <dbReference type="ARBA" id="ARBA00023043"/>
    </source>
</evidence>
<proteinExistence type="predicted"/>
<dbReference type="InterPro" id="IPR027417">
    <property type="entry name" value="P-loop_NTPase"/>
</dbReference>
<feature type="repeat" description="ANK" evidence="3">
    <location>
        <begin position="1564"/>
        <end position="1590"/>
    </location>
</feature>
<accession>A0A8H3ILK9</accession>
<feature type="repeat" description="ANK" evidence="3">
    <location>
        <begin position="1374"/>
        <end position="1406"/>
    </location>
</feature>
<feature type="repeat" description="ANK" evidence="3">
    <location>
        <begin position="1449"/>
        <end position="1481"/>
    </location>
</feature>
<dbReference type="PANTHER" id="PTHR24198:SF165">
    <property type="entry name" value="ANKYRIN REPEAT-CONTAINING PROTEIN-RELATED"/>
    <property type="match status" value="1"/>
</dbReference>
<dbReference type="EMBL" id="CAJPDR010000129">
    <property type="protein sequence ID" value="CAF9919850.1"/>
    <property type="molecule type" value="Genomic_DNA"/>
</dbReference>
<dbReference type="InterPro" id="IPR036770">
    <property type="entry name" value="Ankyrin_rpt-contain_sf"/>
</dbReference>
<feature type="region of interest" description="Disordered" evidence="4">
    <location>
        <begin position="1134"/>
        <end position="1153"/>
    </location>
</feature>
<feature type="compositionally biased region" description="Polar residues" evidence="4">
    <location>
        <begin position="1"/>
        <end position="10"/>
    </location>
</feature>
<feature type="repeat" description="ANK" evidence="3">
    <location>
        <begin position="1522"/>
        <end position="1554"/>
    </location>
</feature>
<dbReference type="PANTHER" id="PTHR24198">
    <property type="entry name" value="ANKYRIN REPEAT AND PROTEIN KINASE DOMAIN-CONTAINING PROTEIN"/>
    <property type="match status" value="1"/>
</dbReference>
<comment type="caution">
    <text evidence="7">The sequence shown here is derived from an EMBL/GenBank/DDBJ whole genome shotgun (WGS) entry which is preliminary data.</text>
</comment>
<dbReference type="OrthoDB" id="7464126at2759"/>
<protein>
    <submittedName>
        <fullName evidence="7">Uncharacterized protein</fullName>
    </submittedName>
</protein>
<feature type="repeat" description="ANK" evidence="3">
    <location>
        <begin position="1106"/>
        <end position="1138"/>
    </location>
</feature>
<sequence>MATVESQKGLNSPVKDEGDDPPPAYGSKQFNRGQPTAPNLQQSGYTSSLWAEAVGKIKNELPPEIREQLPDNLDKAGAAQIVQNVVREAEERQKDSTAKEHQIEVPGKNGKKVKLRDVYGGILSFAMKFRDVGDIAIQASPPQAALPWAIVRLCLTAAFNKHEFYGVVIQGLEMVSSIVSHYIVIERVFVGVNSVNARAVRSSLLALYAAVLKFLREALKFFPPHEKVDEDKGFMRRKFASGVDKVRRTFRNLDVTYQDLVKDILTQVSKGKDSVDSDAEHAYAEMNFDAFDQIGKQLDAMGYAEGERNRRLDALREEFDRQLESIDYKVSEMYDSMKENQQESNFRQVLDWLSPAVQDQRRKTSRQSLKSRRSPSSGSWLLEDKEYLQWQDSEKSSIAWIRGTSGTGKTMLLSRLVDHLDEKFSEEGRADRLAFFYVSPEQGIYGGSDPDEVIRNIVRQLSHPRAGRELEPAIAQTYRQLTSSTDQPPRPMRTDCTDMIISLTHDFPVCIIVDALDTLKDGDPSDQTRSSRNDFIESLQNIINQSECPVKIMLSTVPDSSAETRLRNKFTKARSDESSPGYDTHVIEVNADRNSGDLTQFVNDTLDKKICAGDLLEGTVDTVLKEKIAVQLLERSKGMFSYANLLIDRLCDESISESMVLKEIEKFPGMTDVYERSMNEIRTGKNTRVQITAKSMLRWLLCVQETLSVDQFAEAVDAEGGIEKPTQNNLLSSCRSLVKIDRRPATGLLLYSFALQHDAVRDYLKDQPEFSDSDCHLTAADRCLRMMKVASYTSAPTQIRFHWYATRFWPLHYQKIDFTLIGEDQVLAEERQKGFNHVRESLKKFVMQGHKTSPAFNKWLKNVPSYLEDLGKNHPLSQQLSSLQASVVTAPHAICLFGFADLIDTRSGQFDFGQRNAFGHTALIIAIDNNQVETVRALLASGRADVNQFNIRAAEQLLEQKFEPVISYASALQAAVVKGSRAIIDLLVDCGAKVDLVAGYYGSMLQAACLEGHAKLVEYLLDEAKLDPNSQGGYHGNSLQAACAMGHSEIVEILLGAKVRVCELVPGGHYGSAIMAATCAGSLGIVENLLDYTDDAEAMVNQRSPKYGTPLQQAVDLNRRDMVDLLIGRGAEINAPGATESDKPQKDSSALANAARKGNHKIVSMLVDMKAEADFSYSNGQFHLLHQAALYNMSDLARYCVGKKCDVNMTTDQGVKYHQDQRKLTPLAIASVEGHIEIVELLLGEGALIQYPGDDVPTLFLAASRDHGNIVKALIQQHKARYPNNPKLTSDFMSRRVPRSKNTALHEAACQGSVSAVAKLLEYGAPFLRADAGVGVFQRAAWDGRPRVVKTLVEYLEKSSKSECVQLINALDDNRKSALVDAAERNRHNIFPYLLEHGADFKVRDKWGNTLLHYVSTRNHHDLLRMLLAAWDKEDPGDKMAWLTVTNDDKKTALQEAVRRHHYPTIRLLLDAGAKITPTYHRYCLVFKESPKVEEIQNLIREGFGDDREEALKYFNHRAGQDGASILHDVARYHRIDIAQYLLDYGADPTTLDAESMLDTQRVDVATPLHLAVCEGLQPMVKLLLTHAAQKCDQATLTRFVNRRNRLGKTALMDAAERNRSEIMDLLLLPLYLADWSILDNQEQNVLHWCAWRHHTPSVQTLLRHASSTPDQTQKFSTFLTQRSKAGISPLHDITSQGYEDLAKLLLYDYHADYEVYDNTGDSILHRAVQSDHDFLLRVYLEYMRKGQGEDQEKFRRVLGHRNTTGRTVLQALEVRGRRDWAGYVRGVGG</sequence>
<feature type="region of interest" description="Disordered" evidence="4">
    <location>
        <begin position="1"/>
        <end position="45"/>
    </location>
</feature>
<dbReference type="Pfam" id="PF12796">
    <property type="entry name" value="Ank_2"/>
    <property type="match status" value="5"/>
</dbReference>
<dbReference type="PROSITE" id="PS50088">
    <property type="entry name" value="ANK_REPEAT"/>
    <property type="match status" value="7"/>
</dbReference>
<dbReference type="SUPFAM" id="SSF48403">
    <property type="entry name" value="Ankyrin repeat"/>
    <property type="match status" value="3"/>
</dbReference>
<evidence type="ECO:0000256" key="4">
    <source>
        <dbReference type="SAM" id="MobiDB-lite"/>
    </source>
</evidence>
<dbReference type="InterPro" id="IPR056884">
    <property type="entry name" value="NPHP3-like_N"/>
</dbReference>
<organism evidence="7 8">
    <name type="scientific">Alectoria fallacina</name>
    <dbReference type="NCBI Taxonomy" id="1903189"/>
    <lineage>
        <taxon>Eukaryota</taxon>
        <taxon>Fungi</taxon>
        <taxon>Dikarya</taxon>
        <taxon>Ascomycota</taxon>
        <taxon>Pezizomycotina</taxon>
        <taxon>Lecanoromycetes</taxon>
        <taxon>OSLEUM clade</taxon>
        <taxon>Lecanoromycetidae</taxon>
        <taxon>Lecanorales</taxon>
        <taxon>Lecanorineae</taxon>
        <taxon>Parmeliaceae</taxon>
        <taxon>Alectoria</taxon>
    </lineage>
</organism>
<dbReference type="PROSITE" id="PS50297">
    <property type="entry name" value="ANK_REP_REGION"/>
    <property type="match status" value="6"/>
</dbReference>
<feature type="repeat" description="ANK" evidence="3">
    <location>
        <begin position="1300"/>
        <end position="1332"/>
    </location>
</feature>
<keyword evidence="1" id="KW-0677">Repeat</keyword>
<evidence type="ECO:0000256" key="3">
    <source>
        <dbReference type="PROSITE-ProRule" id="PRU00023"/>
    </source>
</evidence>
<evidence type="ECO:0000256" key="1">
    <source>
        <dbReference type="ARBA" id="ARBA00022737"/>
    </source>
</evidence>
<dbReference type="InterPro" id="IPR031359">
    <property type="entry name" value="NACHT_N"/>
</dbReference>
<feature type="domain" description="NWD NACHT-NTPase N-terminal" evidence="5">
    <location>
        <begin position="48"/>
        <end position="215"/>
    </location>
</feature>
<dbReference type="InterPro" id="IPR002110">
    <property type="entry name" value="Ankyrin_rpt"/>
</dbReference>
<reference evidence="7" key="1">
    <citation type="submission" date="2021-03" db="EMBL/GenBank/DDBJ databases">
        <authorList>
            <person name="Tagirdzhanova G."/>
        </authorList>
    </citation>
    <scope>NUCLEOTIDE SEQUENCE</scope>
</reference>
<name>A0A8H3ILK9_9LECA</name>
<dbReference type="Proteomes" id="UP000664203">
    <property type="component" value="Unassembled WGS sequence"/>
</dbReference>
<keyword evidence="8" id="KW-1185">Reference proteome</keyword>
<evidence type="ECO:0000313" key="8">
    <source>
        <dbReference type="Proteomes" id="UP000664203"/>
    </source>
</evidence>
<evidence type="ECO:0000259" key="5">
    <source>
        <dbReference type="Pfam" id="PF17100"/>
    </source>
</evidence>
<evidence type="ECO:0000259" key="6">
    <source>
        <dbReference type="Pfam" id="PF24883"/>
    </source>
</evidence>
<dbReference type="Pfam" id="PF17100">
    <property type="entry name" value="NACHT_N"/>
    <property type="match status" value="1"/>
</dbReference>
<evidence type="ECO:0000313" key="7">
    <source>
        <dbReference type="EMBL" id="CAF9919850.1"/>
    </source>
</evidence>
<dbReference type="Gene3D" id="1.25.40.20">
    <property type="entry name" value="Ankyrin repeat-containing domain"/>
    <property type="match status" value="5"/>
</dbReference>
<dbReference type="SUPFAM" id="SSF52540">
    <property type="entry name" value="P-loop containing nucleoside triphosphate hydrolases"/>
    <property type="match status" value="1"/>
</dbReference>